<evidence type="ECO:0000256" key="3">
    <source>
        <dbReference type="ARBA" id="ARBA00023235"/>
    </source>
</evidence>
<feature type="region of interest" description="Disordered" evidence="4">
    <location>
        <begin position="245"/>
        <end position="283"/>
    </location>
</feature>
<dbReference type="GO" id="GO:0003723">
    <property type="term" value="F:RNA binding"/>
    <property type="evidence" value="ECO:0007669"/>
    <property type="project" value="InterPro"/>
</dbReference>
<evidence type="ECO:0000256" key="1">
    <source>
        <dbReference type="ARBA" id="ARBA00007953"/>
    </source>
</evidence>
<dbReference type="GO" id="GO:0005634">
    <property type="term" value="C:nucleus"/>
    <property type="evidence" value="ECO:0000318"/>
    <property type="project" value="GO_Central"/>
</dbReference>
<organism evidence="6 7">
    <name type="scientific">Marchantia polymorpha</name>
    <name type="common">Common liverwort</name>
    <name type="synonym">Marchantia aquatica</name>
    <dbReference type="NCBI Taxonomy" id="3197"/>
    <lineage>
        <taxon>Eukaryota</taxon>
        <taxon>Viridiplantae</taxon>
        <taxon>Streptophyta</taxon>
        <taxon>Embryophyta</taxon>
        <taxon>Marchantiophyta</taxon>
        <taxon>Marchantiopsida</taxon>
        <taxon>Marchantiidae</taxon>
        <taxon>Marchantiales</taxon>
        <taxon>Marchantiaceae</taxon>
        <taxon>Marchantia</taxon>
    </lineage>
</organism>
<dbReference type="GO" id="GO:0001522">
    <property type="term" value="P:pseudouridine synthesis"/>
    <property type="evidence" value="ECO:0000318"/>
    <property type="project" value="GO_Central"/>
</dbReference>
<dbReference type="GO" id="GO:0009982">
    <property type="term" value="F:pseudouridine synthase activity"/>
    <property type="evidence" value="ECO:0000318"/>
    <property type="project" value="GO_Central"/>
</dbReference>
<dbReference type="FunFam" id="3.30.2350.20:FF:000003">
    <property type="entry name" value="Pseudouridylate synthase 7 homolog"/>
    <property type="match status" value="1"/>
</dbReference>
<keyword evidence="3" id="KW-0413">Isomerase</keyword>
<dbReference type="InterPro" id="IPR020119">
    <property type="entry name" value="PsdUridine_synth_TruD_CS"/>
</dbReference>
<evidence type="ECO:0000313" key="7">
    <source>
        <dbReference type="Proteomes" id="UP000244005"/>
    </source>
</evidence>
<dbReference type="PANTHER" id="PTHR13326">
    <property type="entry name" value="TRNA PSEUDOURIDINE SYNTHASE D"/>
    <property type="match status" value="1"/>
</dbReference>
<dbReference type="AlphaFoldDB" id="A0A2R6WGR8"/>
<comment type="similarity">
    <text evidence="1">Belongs to the pseudouridine synthase TruD family.</text>
</comment>
<dbReference type="InterPro" id="IPR042214">
    <property type="entry name" value="TruD_catalytic"/>
</dbReference>
<dbReference type="InterPro" id="IPR011760">
    <property type="entry name" value="PsdUridine_synth_TruD_insert"/>
</dbReference>
<dbReference type="OMA" id="WINYFGH"/>
<name>A0A2R6WGR8_MARPO</name>
<dbReference type="Pfam" id="PF01142">
    <property type="entry name" value="TruD"/>
    <property type="match status" value="1"/>
</dbReference>
<dbReference type="Gramene" id="Mp5g12950.1">
    <property type="protein sequence ID" value="Mp5g12950.1.cds"/>
    <property type="gene ID" value="Mp5g12950"/>
</dbReference>
<accession>A0A2R6WGR8</accession>
<evidence type="ECO:0000256" key="4">
    <source>
        <dbReference type="SAM" id="MobiDB-lite"/>
    </source>
</evidence>
<dbReference type="CDD" id="cd02576">
    <property type="entry name" value="PseudoU_synth_ScPUS7"/>
    <property type="match status" value="1"/>
</dbReference>
<gene>
    <name evidence="6" type="ORF">MARPO_0092s0013</name>
</gene>
<dbReference type="PANTHER" id="PTHR13326:SF21">
    <property type="entry name" value="PSEUDOURIDYLATE SYNTHASE PUS7L"/>
    <property type="match status" value="1"/>
</dbReference>
<evidence type="ECO:0000256" key="2">
    <source>
        <dbReference type="ARBA" id="ARBA00022694"/>
    </source>
</evidence>
<dbReference type="GO" id="GO:0008033">
    <property type="term" value="P:tRNA processing"/>
    <property type="evidence" value="ECO:0007669"/>
    <property type="project" value="UniProtKB-KW"/>
</dbReference>
<dbReference type="HAMAP" id="MF_01082">
    <property type="entry name" value="TruD"/>
    <property type="match status" value="1"/>
</dbReference>
<reference evidence="7" key="1">
    <citation type="journal article" date="2017" name="Cell">
        <title>Insights into land plant evolution garnered from the Marchantia polymorpha genome.</title>
        <authorList>
            <person name="Bowman J.L."/>
            <person name="Kohchi T."/>
            <person name="Yamato K.T."/>
            <person name="Jenkins J."/>
            <person name="Shu S."/>
            <person name="Ishizaki K."/>
            <person name="Yamaoka S."/>
            <person name="Nishihama R."/>
            <person name="Nakamura Y."/>
            <person name="Berger F."/>
            <person name="Adam C."/>
            <person name="Aki S.S."/>
            <person name="Althoff F."/>
            <person name="Araki T."/>
            <person name="Arteaga-Vazquez M.A."/>
            <person name="Balasubrmanian S."/>
            <person name="Barry K."/>
            <person name="Bauer D."/>
            <person name="Boehm C.R."/>
            <person name="Briginshaw L."/>
            <person name="Caballero-Perez J."/>
            <person name="Catarino B."/>
            <person name="Chen F."/>
            <person name="Chiyoda S."/>
            <person name="Chovatia M."/>
            <person name="Davies K.M."/>
            <person name="Delmans M."/>
            <person name="Demura T."/>
            <person name="Dierschke T."/>
            <person name="Dolan L."/>
            <person name="Dorantes-Acosta A.E."/>
            <person name="Eklund D.M."/>
            <person name="Florent S.N."/>
            <person name="Flores-Sandoval E."/>
            <person name="Fujiyama A."/>
            <person name="Fukuzawa H."/>
            <person name="Galik B."/>
            <person name="Grimanelli D."/>
            <person name="Grimwood J."/>
            <person name="Grossniklaus U."/>
            <person name="Hamada T."/>
            <person name="Haseloff J."/>
            <person name="Hetherington A.J."/>
            <person name="Higo A."/>
            <person name="Hirakawa Y."/>
            <person name="Hundley H.N."/>
            <person name="Ikeda Y."/>
            <person name="Inoue K."/>
            <person name="Inoue S.I."/>
            <person name="Ishida S."/>
            <person name="Jia Q."/>
            <person name="Kakita M."/>
            <person name="Kanazawa T."/>
            <person name="Kawai Y."/>
            <person name="Kawashima T."/>
            <person name="Kennedy M."/>
            <person name="Kinose K."/>
            <person name="Kinoshita T."/>
            <person name="Kohara Y."/>
            <person name="Koide E."/>
            <person name="Komatsu K."/>
            <person name="Kopischke S."/>
            <person name="Kubo M."/>
            <person name="Kyozuka J."/>
            <person name="Lagercrantz U."/>
            <person name="Lin S.S."/>
            <person name="Lindquist E."/>
            <person name="Lipzen A.M."/>
            <person name="Lu C.W."/>
            <person name="De Luna E."/>
            <person name="Martienssen R.A."/>
            <person name="Minamino N."/>
            <person name="Mizutani M."/>
            <person name="Mizutani M."/>
            <person name="Mochizuki N."/>
            <person name="Monte I."/>
            <person name="Mosher R."/>
            <person name="Nagasaki H."/>
            <person name="Nakagami H."/>
            <person name="Naramoto S."/>
            <person name="Nishitani K."/>
            <person name="Ohtani M."/>
            <person name="Okamoto T."/>
            <person name="Okumura M."/>
            <person name="Phillips J."/>
            <person name="Pollak B."/>
            <person name="Reinders A."/>
            <person name="Rovekamp M."/>
            <person name="Sano R."/>
            <person name="Sawa S."/>
            <person name="Schmid M.W."/>
            <person name="Shirakawa M."/>
            <person name="Solano R."/>
            <person name="Spunde A."/>
            <person name="Suetsugu N."/>
            <person name="Sugano S."/>
            <person name="Sugiyama A."/>
            <person name="Sun R."/>
            <person name="Suzuki Y."/>
            <person name="Takenaka M."/>
            <person name="Takezawa D."/>
            <person name="Tomogane H."/>
            <person name="Tsuzuki M."/>
            <person name="Ueda T."/>
            <person name="Umeda M."/>
            <person name="Ward J.M."/>
            <person name="Watanabe Y."/>
            <person name="Yazaki K."/>
            <person name="Yokoyama R."/>
            <person name="Yoshitake Y."/>
            <person name="Yotsui I."/>
            <person name="Zachgo S."/>
            <person name="Schmutz J."/>
        </authorList>
    </citation>
    <scope>NUCLEOTIDE SEQUENCE [LARGE SCALE GENOMIC DNA]</scope>
    <source>
        <strain evidence="7">Tak-1</strain>
    </source>
</reference>
<dbReference type="OrthoDB" id="447290at2759"/>
<sequence length="758" mass="84405">MHRICRDAICKLGRTQIFKGLTQGQQCIEAVDSLTNWRIFGSKSSTVATSALTTSRSADWCNDVSVVSIQSTAWTDDVMNEEEVGILCYMNNIPGFRGTLKQRYSDFVVNEIDLTGQVVRLTSLTPPPEKNYSEDTKVHVKEVPQECEVAPEVPVVEDANHLEAFKALVGEEDAMQLEGLLAKIAENKELKDLAPILLAPDSDKAHRAAIHNFFKSRLPHLVTDTVDGPGLATEKCVRIRYFSSGGGAGSRRDRGNKRGGDWKEKQSKRQKRGPAEAAPFDSRGRDDWLKPKFLKFHLFKENKNTQDALMIIGRMLGVQPKSFSFAGTKDKRAVTTQQVTVYKQPAAKLALLNKKLMGVKVGNFSYVDNSLGLGELSGNQFTITLRNVIAEDDGVISEASESLKERGFVNYYGLQRFGSGSVPTHTVGAALLRGEWKTAVDLILQPREDEMPEIDEARKYYARTHDIDGALQRFPRQMGSERALLSGLKKHPGNWLSAFGCIPRTMRLMFVHSYQSYMWNHAVSHRLKTYGVDQVVEGDLVYREDLEGGANSEVVESPPRSEKVEDISEEVAEEEAEIPDETVDVAREALSKVKYVTAEDVTSKMYSITDVVLPLPGSSVMYPKNSTADVYQELASKDSIDLSKCSHKVKDFSISHMTGGYRRIVQKPKNFDWKVIMYNDVTESLIESDLDVITKVSGDDKEKVPGSVEGGAFKALQLRFSLQTSSYATMAIRELLKTSTSVAFHKTLNEETEKSGLH</sequence>
<keyword evidence="2" id="KW-0819">tRNA processing</keyword>
<proteinExistence type="inferred from homology"/>
<dbReference type="PROSITE" id="PS50984">
    <property type="entry name" value="TRUD"/>
    <property type="match status" value="1"/>
</dbReference>
<feature type="domain" description="TRUD" evidence="5">
    <location>
        <begin position="407"/>
        <end position="667"/>
    </location>
</feature>
<evidence type="ECO:0000313" key="6">
    <source>
        <dbReference type="EMBL" id="PTQ33039.1"/>
    </source>
</evidence>
<dbReference type="EMBL" id="KZ772764">
    <property type="protein sequence ID" value="PTQ33039.1"/>
    <property type="molecule type" value="Genomic_DNA"/>
</dbReference>
<evidence type="ECO:0000259" key="5">
    <source>
        <dbReference type="PROSITE" id="PS50984"/>
    </source>
</evidence>
<keyword evidence="7" id="KW-1185">Reference proteome</keyword>
<dbReference type="Gene3D" id="3.30.2350.20">
    <property type="entry name" value="TruD, catalytic domain"/>
    <property type="match status" value="2"/>
</dbReference>
<dbReference type="InterPro" id="IPR020103">
    <property type="entry name" value="PsdUridine_synth_cat_dom_sf"/>
</dbReference>
<protein>
    <recommendedName>
        <fullName evidence="5">TRUD domain-containing protein</fullName>
    </recommendedName>
</protein>
<dbReference type="NCBIfam" id="TIGR00094">
    <property type="entry name" value="tRNA_TruD_broad"/>
    <property type="match status" value="1"/>
</dbReference>
<dbReference type="PROSITE" id="PS01268">
    <property type="entry name" value="UPF0024"/>
    <property type="match status" value="1"/>
</dbReference>
<dbReference type="InterPro" id="IPR001656">
    <property type="entry name" value="PsdUridine_synth_TruD"/>
</dbReference>
<dbReference type="PIRSF" id="PIRSF037016">
    <property type="entry name" value="Pseudouridin_synth_euk_prd"/>
    <property type="match status" value="1"/>
</dbReference>
<feature type="compositionally biased region" description="Basic and acidic residues" evidence="4">
    <location>
        <begin position="250"/>
        <end position="267"/>
    </location>
</feature>
<dbReference type="SUPFAM" id="SSF55120">
    <property type="entry name" value="Pseudouridine synthase"/>
    <property type="match status" value="1"/>
</dbReference>
<dbReference type="Proteomes" id="UP000244005">
    <property type="component" value="Unassembled WGS sequence"/>
</dbReference>